<dbReference type="RefSeq" id="WP_381825302.1">
    <property type="nucleotide sequence ID" value="NZ_JBHTCF010000001.1"/>
</dbReference>
<keyword evidence="1" id="KW-0540">Nuclease</keyword>
<dbReference type="Proteomes" id="UP001596523">
    <property type="component" value="Unassembled WGS sequence"/>
</dbReference>
<reference evidence="2" key="1">
    <citation type="journal article" date="2019" name="Int. J. Syst. Evol. Microbiol.">
        <title>The Global Catalogue of Microorganisms (GCM) 10K type strain sequencing project: providing services to taxonomists for standard genome sequencing and annotation.</title>
        <authorList>
            <consortium name="The Broad Institute Genomics Platform"/>
            <consortium name="The Broad Institute Genome Sequencing Center for Infectious Disease"/>
            <person name="Wu L."/>
            <person name="Ma J."/>
        </authorList>
    </citation>
    <scope>NUCLEOTIDE SEQUENCE [LARGE SCALE GENOMIC DNA]</scope>
    <source>
        <strain evidence="2">SYNS20</strain>
    </source>
</reference>
<name>A0ABW2JB55_9ACTN</name>
<dbReference type="GO" id="GO:0004519">
    <property type="term" value="F:endonuclease activity"/>
    <property type="evidence" value="ECO:0007669"/>
    <property type="project" value="UniProtKB-KW"/>
</dbReference>
<organism evidence="1 2">
    <name type="scientific">Streptomyces monticola</name>
    <dbReference type="NCBI Taxonomy" id="2666263"/>
    <lineage>
        <taxon>Bacteria</taxon>
        <taxon>Bacillati</taxon>
        <taxon>Actinomycetota</taxon>
        <taxon>Actinomycetes</taxon>
        <taxon>Kitasatosporales</taxon>
        <taxon>Streptomycetaceae</taxon>
        <taxon>Streptomyces</taxon>
    </lineage>
</organism>
<comment type="caution">
    <text evidence="1">The sequence shown here is derived from an EMBL/GenBank/DDBJ whole genome shotgun (WGS) entry which is preliminary data.</text>
</comment>
<evidence type="ECO:0000313" key="2">
    <source>
        <dbReference type="Proteomes" id="UP001596523"/>
    </source>
</evidence>
<protein>
    <submittedName>
        <fullName evidence="1">HNH endonuclease</fullName>
    </submittedName>
</protein>
<gene>
    <name evidence="1" type="ORF">ACFQVC_00875</name>
</gene>
<dbReference type="EMBL" id="JBHTCF010000001">
    <property type="protein sequence ID" value="MFC7302767.1"/>
    <property type="molecule type" value="Genomic_DNA"/>
</dbReference>
<dbReference type="Gene3D" id="1.10.30.50">
    <property type="match status" value="1"/>
</dbReference>
<sequence>MRHENFFATDPCPRASWRLAVLMGENTRTYKFALGQALLEHAMRGDSEVALPDLAATYARGVVAHAAHAPQASEKSTGGERDFLTIAAREAEESARLGHPTDLLVDAAVRSMPQMVMQKFHNLRGAAVPHRFYELTGSRRERVVQLTPHLLDVAASEQAAGLRLELEARWNIVENSFATGIGRSLVHDGVTVDWQSHQLTDKLRRKPVTGVREALVPFQHGRCLICWHVIGVDDAVAIDHVFPLAFMKRYGSVLGWRGPDLDSVWNLAPAHAACNLSKSAKVPCDELLGRLALRNEAIMGSPHPLRTTLHGTLTAAGLQPSSDWWEFIREVKKACA</sequence>
<keyword evidence="2" id="KW-1185">Reference proteome</keyword>
<evidence type="ECO:0000313" key="1">
    <source>
        <dbReference type="EMBL" id="MFC7302767.1"/>
    </source>
</evidence>
<keyword evidence="1" id="KW-0255">Endonuclease</keyword>
<accession>A0ABW2JB55</accession>
<proteinExistence type="predicted"/>
<keyword evidence="1" id="KW-0378">Hydrolase</keyword>